<proteinExistence type="predicted"/>
<reference evidence="2 3" key="1">
    <citation type="submission" date="2023-11" db="EMBL/GenBank/DDBJ databases">
        <title>Bacillus jintuensis, isolated from a mudflat on the Beibu Gulf coast.</title>
        <authorList>
            <person name="Li M."/>
        </authorList>
    </citation>
    <scope>NUCLEOTIDE SEQUENCE [LARGE SCALE GENOMIC DNA]</scope>
    <source>
        <strain evidence="2 3">31A1R</strain>
    </source>
</reference>
<dbReference type="RefSeq" id="WP_322446048.1">
    <property type="nucleotide sequence ID" value="NZ_JAXOFX010000004.1"/>
</dbReference>
<keyword evidence="1" id="KW-1133">Transmembrane helix</keyword>
<feature type="transmembrane region" description="Helical" evidence="1">
    <location>
        <begin position="49"/>
        <end position="69"/>
    </location>
</feature>
<evidence type="ECO:0000256" key="1">
    <source>
        <dbReference type="SAM" id="Phobius"/>
    </source>
</evidence>
<dbReference type="InterPro" id="IPR025108">
    <property type="entry name" value="DUF4030"/>
</dbReference>
<organism evidence="2 3">
    <name type="scientific">Robertmurraya mangrovi</name>
    <dbReference type="NCBI Taxonomy" id="3098077"/>
    <lineage>
        <taxon>Bacteria</taxon>
        <taxon>Bacillati</taxon>
        <taxon>Bacillota</taxon>
        <taxon>Bacilli</taxon>
        <taxon>Bacillales</taxon>
        <taxon>Bacillaceae</taxon>
        <taxon>Robertmurraya</taxon>
    </lineage>
</organism>
<evidence type="ECO:0000313" key="2">
    <source>
        <dbReference type="EMBL" id="MDZ5471748.1"/>
    </source>
</evidence>
<accession>A0ABU5IX55</accession>
<sequence>MESKLKNLKKSMTTTVLEDMVFDRSLELKIKEKMERDNRSHFRRRVTRLSWSIAIPAILFTAFVLSANVSPAVASVIEKIPYLNTLFTQPSMEEKLAAPLQEKGFNIKGINVRALQNDVLIVVLGSNEYLEGIKEEVIAITESTLRAEDYDKYDVTVKAYMEPFQELTDHLNSELSKQNFDIHSLLVTDDEKGNKVIRVEIPHTENRTAFLEESILHMANESQKEKFLVKIHKVNVAKVEQENRWAIYIASPLNDQLTMDKEFKVKSVSYTVNPSPKLMIHTLVSASEPESKSYAEQLQKRITEMLESDEMKEYLKDDSYEIEIYSKEDKLINR</sequence>
<gene>
    <name evidence="2" type="ORF">SM124_08310</name>
</gene>
<protein>
    <submittedName>
        <fullName evidence="2">DUF4030 domain-containing protein</fullName>
    </submittedName>
</protein>
<keyword evidence="1" id="KW-0472">Membrane</keyword>
<dbReference type="Proteomes" id="UP001290455">
    <property type="component" value="Unassembled WGS sequence"/>
</dbReference>
<keyword evidence="1" id="KW-0812">Transmembrane</keyword>
<dbReference type="Pfam" id="PF13222">
    <property type="entry name" value="DUF4030"/>
    <property type="match status" value="1"/>
</dbReference>
<keyword evidence="3" id="KW-1185">Reference proteome</keyword>
<dbReference type="EMBL" id="JAXOFX010000004">
    <property type="protein sequence ID" value="MDZ5471748.1"/>
    <property type="molecule type" value="Genomic_DNA"/>
</dbReference>
<evidence type="ECO:0000313" key="3">
    <source>
        <dbReference type="Proteomes" id="UP001290455"/>
    </source>
</evidence>
<name>A0ABU5IX55_9BACI</name>
<comment type="caution">
    <text evidence="2">The sequence shown here is derived from an EMBL/GenBank/DDBJ whole genome shotgun (WGS) entry which is preliminary data.</text>
</comment>